<comment type="caution">
    <text evidence="7">The sequence shown here is derived from an EMBL/GenBank/DDBJ whole genome shotgun (WGS) entry which is preliminary data.</text>
</comment>
<keyword evidence="2" id="KW-0238">DNA-binding</keyword>
<dbReference type="GO" id="GO:0006281">
    <property type="term" value="P:DNA repair"/>
    <property type="evidence" value="ECO:0007669"/>
    <property type="project" value="TreeGrafter"/>
</dbReference>
<proteinExistence type="inferred from homology"/>
<dbReference type="GO" id="GO:0043138">
    <property type="term" value="F:3'-5' DNA helicase activity"/>
    <property type="evidence" value="ECO:0007669"/>
    <property type="project" value="UniProtKB-EC"/>
</dbReference>
<accession>A0A5J4PEE7</accession>
<feature type="domain" description="Helicase ATP-binding" evidence="6">
    <location>
        <begin position="25"/>
        <end position="193"/>
    </location>
</feature>
<gene>
    <name evidence="7" type="ORF">EZS27_041422</name>
</gene>
<dbReference type="CDD" id="cd17920">
    <property type="entry name" value="DEXHc_RecQ"/>
    <property type="match status" value="1"/>
</dbReference>
<evidence type="ECO:0000256" key="1">
    <source>
        <dbReference type="ARBA" id="ARBA00005446"/>
    </source>
</evidence>
<reference evidence="7" key="1">
    <citation type="submission" date="2019-03" db="EMBL/GenBank/DDBJ databases">
        <title>Single cell metagenomics reveals metabolic interactions within the superorganism composed of flagellate Streblomastix strix and complex community of Bacteroidetes bacteria on its surface.</title>
        <authorList>
            <person name="Treitli S.C."/>
            <person name="Kolisko M."/>
            <person name="Husnik F."/>
            <person name="Keeling P."/>
            <person name="Hampl V."/>
        </authorList>
    </citation>
    <scope>NUCLEOTIDE SEQUENCE</scope>
    <source>
        <strain evidence="7">STM</strain>
    </source>
</reference>
<dbReference type="GO" id="GO:0005737">
    <property type="term" value="C:cytoplasm"/>
    <property type="evidence" value="ECO:0007669"/>
    <property type="project" value="TreeGrafter"/>
</dbReference>
<dbReference type="GO" id="GO:0030894">
    <property type="term" value="C:replisome"/>
    <property type="evidence" value="ECO:0007669"/>
    <property type="project" value="TreeGrafter"/>
</dbReference>
<dbReference type="GO" id="GO:0009378">
    <property type="term" value="F:four-way junction helicase activity"/>
    <property type="evidence" value="ECO:0007669"/>
    <property type="project" value="TreeGrafter"/>
</dbReference>
<dbReference type="EMBL" id="SNRY01009543">
    <property type="protein sequence ID" value="KAA6306914.1"/>
    <property type="molecule type" value="Genomic_DNA"/>
</dbReference>
<dbReference type="AlphaFoldDB" id="A0A5J4PEE7"/>
<dbReference type="GO" id="GO:0005524">
    <property type="term" value="F:ATP binding"/>
    <property type="evidence" value="ECO:0007669"/>
    <property type="project" value="InterPro"/>
</dbReference>
<evidence type="ECO:0000256" key="2">
    <source>
        <dbReference type="ARBA" id="ARBA00023125"/>
    </source>
</evidence>
<dbReference type="PROSITE" id="PS51192">
    <property type="entry name" value="HELICASE_ATP_BIND_1"/>
    <property type="match status" value="1"/>
</dbReference>
<protein>
    <recommendedName>
        <fullName evidence="5">DNA 3'-5' helicase</fullName>
        <ecNumber evidence="5">5.6.2.4</ecNumber>
    </recommendedName>
</protein>
<comment type="similarity">
    <text evidence="1">Belongs to the helicase family. RecQ subfamily.</text>
</comment>
<dbReference type="SMART" id="SM00487">
    <property type="entry name" value="DEXDc"/>
    <property type="match status" value="1"/>
</dbReference>
<comment type="catalytic activity">
    <reaction evidence="4">
        <text>Couples ATP hydrolysis with the unwinding of duplex DNA by translocating in the 3'-5' direction.</text>
        <dbReference type="EC" id="5.6.2.4"/>
    </reaction>
</comment>
<keyword evidence="3" id="KW-0413">Isomerase</keyword>
<evidence type="ECO:0000259" key="6">
    <source>
        <dbReference type="PROSITE" id="PS51192"/>
    </source>
</evidence>
<feature type="non-terminal residue" evidence="7">
    <location>
        <position position="1"/>
    </location>
</feature>
<dbReference type="InterPro" id="IPR027417">
    <property type="entry name" value="P-loop_NTPase"/>
</dbReference>
<dbReference type="Pfam" id="PF00270">
    <property type="entry name" value="DEAD"/>
    <property type="match status" value="1"/>
</dbReference>
<dbReference type="InterPro" id="IPR014001">
    <property type="entry name" value="Helicase_ATP-bd"/>
</dbReference>
<name>A0A5J4PEE7_9ZZZZ</name>
<evidence type="ECO:0000313" key="7">
    <source>
        <dbReference type="EMBL" id="KAA6306914.1"/>
    </source>
</evidence>
<dbReference type="SUPFAM" id="SSF52540">
    <property type="entry name" value="P-loop containing nucleoside triphosphate hydrolases"/>
    <property type="match status" value="1"/>
</dbReference>
<dbReference type="FunFam" id="3.40.50.300:FF:001389">
    <property type="entry name" value="ATP-dependent DNA helicase RecQ"/>
    <property type="match status" value="1"/>
</dbReference>
<dbReference type="Gene3D" id="3.40.50.300">
    <property type="entry name" value="P-loop containing nucleotide triphosphate hydrolases"/>
    <property type="match status" value="1"/>
</dbReference>
<organism evidence="7">
    <name type="scientific">termite gut metagenome</name>
    <dbReference type="NCBI Taxonomy" id="433724"/>
    <lineage>
        <taxon>unclassified sequences</taxon>
        <taxon>metagenomes</taxon>
        <taxon>organismal metagenomes</taxon>
    </lineage>
</organism>
<evidence type="ECO:0000256" key="5">
    <source>
        <dbReference type="ARBA" id="ARBA00034808"/>
    </source>
</evidence>
<evidence type="ECO:0000256" key="3">
    <source>
        <dbReference type="ARBA" id="ARBA00023235"/>
    </source>
</evidence>
<dbReference type="GO" id="GO:0003677">
    <property type="term" value="F:DNA binding"/>
    <property type="evidence" value="ECO:0007669"/>
    <property type="project" value="UniProtKB-KW"/>
</dbReference>
<dbReference type="GO" id="GO:0006310">
    <property type="term" value="P:DNA recombination"/>
    <property type="evidence" value="ECO:0007669"/>
    <property type="project" value="TreeGrafter"/>
</dbReference>
<dbReference type="PANTHER" id="PTHR13710">
    <property type="entry name" value="DNA HELICASE RECQ FAMILY MEMBER"/>
    <property type="match status" value="1"/>
</dbReference>
<dbReference type="PANTHER" id="PTHR13710:SF105">
    <property type="entry name" value="ATP-DEPENDENT DNA HELICASE Q1"/>
    <property type="match status" value="1"/>
</dbReference>
<dbReference type="GO" id="GO:0043590">
    <property type="term" value="C:bacterial nucleoid"/>
    <property type="evidence" value="ECO:0007669"/>
    <property type="project" value="TreeGrafter"/>
</dbReference>
<dbReference type="EC" id="5.6.2.4" evidence="5"/>
<dbReference type="InterPro" id="IPR011545">
    <property type="entry name" value="DEAD/DEAH_box_helicase_dom"/>
</dbReference>
<evidence type="ECO:0000256" key="4">
    <source>
        <dbReference type="ARBA" id="ARBA00034617"/>
    </source>
</evidence>
<sequence>NMKPSDILLQYWGYSGFRPLQEEIINSIWNGNDTLGLMPTGGGKSITFQVPALGKEGLCLVITPLIALMKDQVQNLKRRDIKAIAIYSGMTHQEIITALENCIFGNYKFLYISPERLDTDIFRVKLRSMKVSMIVIDEGHCISQWGYDFRPAYLKIAEIRTLLPGIPVLALTATATPAVIKDIQEKLLFAKENGWRGDGCISSICNCTSPLLCVFSSIE</sequence>